<sequence length="51" mass="5541">VGELVASSQKEKGHSLALEDLIFTPGALVIRLRSSKTDQRAKGSHVILKKQ</sequence>
<evidence type="ECO:0000313" key="2">
    <source>
        <dbReference type="Proteomes" id="UP001142489"/>
    </source>
</evidence>
<feature type="non-terminal residue" evidence="1">
    <location>
        <position position="51"/>
    </location>
</feature>
<keyword evidence="2" id="KW-1185">Reference proteome</keyword>
<gene>
    <name evidence="1" type="ORF">JRQ81_000944</name>
</gene>
<reference evidence="1" key="1">
    <citation type="journal article" date="2023" name="DNA Res.">
        <title>Chromosome-level genome assembly of Phrynocephalus forsythii using third-generation DNA sequencing and Hi-C analysis.</title>
        <authorList>
            <person name="Qi Y."/>
            <person name="Zhao W."/>
            <person name="Zhao Y."/>
            <person name="Niu C."/>
            <person name="Cao S."/>
            <person name="Zhang Y."/>
        </authorList>
    </citation>
    <scope>NUCLEOTIDE SEQUENCE</scope>
    <source>
        <tissue evidence="1">Muscle</tissue>
    </source>
</reference>
<dbReference type="EMBL" id="JAPFRF010000001">
    <property type="protein sequence ID" value="KAJ7344994.1"/>
    <property type="molecule type" value="Genomic_DNA"/>
</dbReference>
<accession>A0A9Q0Y9D6</accession>
<dbReference type="AlphaFoldDB" id="A0A9Q0Y9D6"/>
<comment type="caution">
    <text evidence="1">The sequence shown here is derived from an EMBL/GenBank/DDBJ whole genome shotgun (WGS) entry which is preliminary data.</text>
</comment>
<feature type="non-terminal residue" evidence="1">
    <location>
        <position position="1"/>
    </location>
</feature>
<protein>
    <submittedName>
        <fullName evidence="1">Uncharacterized protein</fullName>
    </submittedName>
</protein>
<proteinExistence type="predicted"/>
<dbReference type="Proteomes" id="UP001142489">
    <property type="component" value="Unassembled WGS sequence"/>
</dbReference>
<evidence type="ECO:0000313" key="1">
    <source>
        <dbReference type="EMBL" id="KAJ7344994.1"/>
    </source>
</evidence>
<organism evidence="1 2">
    <name type="scientific">Phrynocephalus forsythii</name>
    <dbReference type="NCBI Taxonomy" id="171643"/>
    <lineage>
        <taxon>Eukaryota</taxon>
        <taxon>Metazoa</taxon>
        <taxon>Chordata</taxon>
        <taxon>Craniata</taxon>
        <taxon>Vertebrata</taxon>
        <taxon>Euteleostomi</taxon>
        <taxon>Lepidosauria</taxon>
        <taxon>Squamata</taxon>
        <taxon>Bifurcata</taxon>
        <taxon>Unidentata</taxon>
        <taxon>Episquamata</taxon>
        <taxon>Toxicofera</taxon>
        <taxon>Iguania</taxon>
        <taxon>Acrodonta</taxon>
        <taxon>Agamidae</taxon>
        <taxon>Agaminae</taxon>
        <taxon>Phrynocephalus</taxon>
    </lineage>
</organism>
<name>A0A9Q0Y9D6_9SAUR</name>